<proteinExistence type="predicted"/>
<reference evidence="2 3" key="1">
    <citation type="submission" date="2019-02" db="EMBL/GenBank/DDBJ databases">
        <title>Genome analysis provides insights into bioremediation potentialities and Haloocin production by Natrinema altunense strain 4.1R isolated from Chott Douz in Tunisian desert.</title>
        <authorList>
            <person name="Najjari A."/>
            <person name="Youssef N."/>
            <person name="Ben Dhia O."/>
            <person name="Ferjani R."/>
            <person name="El Hidri D."/>
            <person name="Ouzari H.I."/>
            <person name="Cherif A."/>
        </authorList>
    </citation>
    <scope>NUCLEOTIDE SEQUENCE [LARGE SCALE GENOMIC DNA]</scope>
    <source>
        <strain evidence="2 3">4.1R</strain>
    </source>
</reference>
<dbReference type="InterPro" id="IPR009544">
    <property type="entry name" value="DUF1163"/>
</dbReference>
<dbReference type="Pfam" id="PF06651">
    <property type="entry name" value="DUF1163"/>
    <property type="match status" value="1"/>
</dbReference>
<accession>A0A482Y0H6</accession>
<gene>
    <name evidence="2" type="ORF">ELS17_13035</name>
</gene>
<sequence length="111" mass="12538">MPEDRQRTDDPDPSRDSRAIGRPRPIEVAREQAGVKHRSEIDLAPRLHVTGGRKRQCGDAGDECHSPRVVFEQGSEDRSTAHDHLLCLTGYKSNPSTRLSHQRWRPVGPRP</sequence>
<evidence type="ECO:0000313" key="3">
    <source>
        <dbReference type="Proteomes" id="UP000292704"/>
    </source>
</evidence>
<dbReference type="Proteomes" id="UP000292704">
    <property type="component" value="Unassembled WGS sequence"/>
</dbReference>
<feature type="region of interest" description="Disordered" evidence="1">
    <location>
        <begin position="91"/>
        <end position="111"/>
    </location>
</feature>
<dbReference type="EMBL" id="SHMR01000007">
    <property type="protein sequence ID" value="RZH67236.1"/>
    <property type="molecule type" value="Genomic_DNA"/>
</dbReference>
<comment type="caution">
    <text evidence="2">The sequence shown here is derived from an EMBL/GenBank/DDBJ whole genome shotgun (WGS) entry which is preliminary data.</text>
</comment>
<organism evidence="2 3">
    <name type="scientific">Natrinema altunense</name>
    <dbReference type="NCBI Taxonomy" id="222984"/>
    <lineage>
        <taxon>Archaea</taxon>
        <taxon>Methanobacteriati</taxon>
        <taxon>Methanobacteriota</taxon>
        <taxon>Stenosarchaea group</taxon>
        <taxon>Halobacteria</taxon>
        <taxon>Halobacteriales</taxon>
        <taxon>Natrialbaceae</taxon>
        <taxon>Natrinema</taxon>
    </lineage>
</organism>
<protein>
    <submittedName>
        <fullName evidence="2">DUF1163 domain-containing protein</fullName>
    </submittedName>
</protein>
<evidence type="ECO:0000256" key="1">
    <source>
        <dbReference type="SAM" id="MobiDB-lite"/>
    </source>
</evidence>
<evidence type="ECO:0000313" key="2">
    <source>
        <dbReference type="EMBL" id="RZH67236.1"/>
    </source>
</evidence>
<feature type="region of interest" description="Disordered" evidence="1">
    <location>
        <begin position="1"/>
        <end position="36"/>
    </location>
</feature>
<dbReference type="AlphaFoldDB" id="A0A482Y0H6"/>
<name>A0A482Y0H6_9EURY</name>